<sequence>MMHLSKRKRHSQLCYNEGLNVFLKILTCITCTAVQMVIVELRNECITLSFLLEECQITESFSAYIVNFVRPVRFTSPDMMLVDKDLHAVQAWKKAS</sequence>
<keyword evidence="2" id="KW-1185">Reference proteome</keyword>
<evidence type="ECO:0000313" key="1">
    <source>
        <dbReference type="EMBL" id="GFY05268.1"/>
    </source>
</evidence>
<reference evidence="1" key="1">
    <citation type="submission" date="2020-08" db="EMBL/GenBank/DDBJ databases">
        <title>Multicomponent nature underlies the extraordinary mechanical properties of spider dragline silk.</title>
        <authorList>
            <person name="Kono N."/>
            <person name="Nakamura H."/>
            <person name="Mori M."/>
            <person name="Yoshida Y."/>
            <person name="Ohtoshi R."/>
            <person name="Malay A.D."/>
            <person name="Moran D.A.P."/>
            <person name="Tomita M."/>
            <person name="Numata K."/>
            <person name="Arakawa K."/>
        </authorList>
    </citation>
    <scope>NUCLEOTIDE SEQUENCE</scope>
</reference>
<proteinExistence type="predicted"/>
<accession>A0A8X6SE00</accession>
<comment type="caution">
    <text evidence="1">The sequence shown here is derived from an EMBL/GenBank/DDBJ whole genome shotgun (WGS) entry which is preliminary data.</text>
</comment>
<dbReference type="Proteomes" id="UP000887159">
    <property type="component" value="Unassembled WGS sequence"/>
</dbReference>
<dbReference type="EMBL" id="BMAU01021250">
    <property type="protein sequence ID" value="GFY05268.1"/>
    <property type="molecule type" value="Genomic_DNA"/>
</dbReference>
<name>A0A8X6SE00_TRICX</name>
<evidence type="ECO:0000313" key="2">
    <source>
        <dbReference type="Proteomes" id="UP000887159"/>
    </source>
</evidence>
<gene>
    <name evidence="1" type="ORF">TNCV_2207141</name>
</gene>
<protein>
    <submittedName>
        <fullName evidence="1">Uncharacterized protein</fullName>
    </submittedName>
</protein>
<organism evidence="1 2">
    <name type="scientific">Trichonephila clavipes</name>
    <name type="common">Golden silk orbweaver</name>
    <name type="synonym">Nephila clavipes</name>
    <dbReference type="NCBI Taxonomy" id="2585209"/>
    <lineage>
        <taxon>Eukaryota</taxon>
        <taxon>Metazoa</taxon>
        <taxon>Ecdysozoa</taxon>
        <taxon>Arthropoda</taxon>
        <taxon>Chelicerata</taxon>
        <taxon>Arachnida</taxon>
        <taxon>Araneae</taxon>
        <taxon>Araneomorphae</taxon>
        <taxon>Entelegynae</taxon>
        <taxon>Araneoidea</taxon>
        <taxon>Nephilidae</taxon>
        <taxon>Trichonephila</taxon>
    </lineage>
</organism>
<dbReference type="AlphaFoldDB" id="A0A8X6SE00"/>